<proteinExistence type="predicted"/>
<evidence type="ECO:0000313" key="4">
    <source>
        <dbReference type="Proteomes" id="UP001550850"/>
    </source>
</evidence>
<protein>
    <submittedName>
        <fullName evidence="3">Serine hydrolase domain-containing protein</fullName>
        <ecNumber evidence="3">3.1.1.103</ecNumber>
    </submittedName>
</protein>
<dbReference type="InterPro" id="IPR012338">
    <property type="entry name" value="Beta-lactam/transpept-like"/>
</dbReference>
<keyword evidence="3" id="KW-0378">Hydrolase</keyword>
<feature type="region of interest" description="Disordered" evidence="1">
    <location>
        <begin position="1"/>
        <end position="27"/>
    </location>
</feature>
<feature type="domain" description="Beta-lactamase-related" evidence="2">
    <location>
        <begin position="88"/>
        <end position="396"/>
    </location>
</feature>
<evidence type="ECO:0000256" key="1">
    <source>
        <dbReference type="SAM" id="MobiDB-lite"/>
    </source>
</evidence>
<dbReference type="EC" id="3.1.1.103" evidence="3"/>
<comment type="caution">
    <text evidence="3">The sequence shown here is derived from an EMBL/GenBank/DDBJ whole genome shotgun (WGS) entry which is preliminary data.</text>
</comment>
<dbReference type="EMBL" id="JBEZUR010000015">
    <property type="protein sequence ID" value="MEU3555120.1"/>
    <property type="molecule type" value="Genomic_DNA"/>
</dbReference>
<dbReference type="GO" id="GO:0016787">
    <property type="term" value="F:hydrolase activity"/>
    <property type="evidence" value="ECO:0007669"/>
    <property type="project" value="UniProtKB-KW"/>
</dbReference>
<sequence length="411" mass="43659">MPRSTARSARTDRRTAGPAAGTSRTARTTRVTAVAAALALGLGALALPAGVAAAAPHPAASCVTLAPGPDAKALCDAISALPDDEATAAQVRVGGNGAWLGTAGVRDLDSGAPALRHARFRAGSTSKIVTASMVLQLAAEGRVDLDRPVQRYLPGLFPPAFAPMTVRQLLNHTSGLKPGASFGDTTEEMWEHRFDTLTPQEVVAGSIAAGPGTTPGTVQRYSNIHYVVLGLMIEEVTGDTFAHQARVRVFRPLGMRDSYFPVNGDPRIHGPHNRGYERIGGRLTDVTEWNMTDRFAAGDLISSTADLETLLVSLFRGELVPRPYLDQMFEVPEVKDHDTGEDATIGLGLERFVNPAGLEIWGKTGSRPGYHTVIAATRDLSRTVVYSVNSTDARGDGNAIAQRFAFPAFNR</sequence>
<dbReference type="Gene3D" id="3.40.710.10">
    <property type="entry name" value="DD-peptidase/beta-lactamase superfamily"/>
    <property type="match status" value="1"/>
</dbReference>
<dbReference type="InterPro" id="IPR050491">
    <property type="entry name" value="AmpC-like"/>
</dbReference>
<name>A0ABV2YHB1_9ACTN</name>
<feature type="compositionally biased region" description="Low complexity" evidence="1">
    <location>
        <begin position="16"/>
        <end position="27"/>
    </location>
</feature>
<dbReference type="PANTHER" id="PTHR46825">
    <property type="entry name" value="D-ALANYL-D-ALANINE-CARBOXYPEPTIDASE/ENDOPEPTIDASE AMPH"/>
    <property type="match status" value="1"/>
</dbReference>
<dbReference type="RefSeq" id="WP_108954157.1">
    <property type="nucleotide sequence ID" value="NZ_BEVZ01000004.1"/>
</dbReference>
<dbReference type="Proteomes" id="UP001550850">
    <property type="component" value="Unassembled WGS sequence"/>
</dbReference>
<keyword evidence="4" id="KW-1185">Reference proteome</keyword>
<organism evidence="3 4">
    <name type="scientific">Streptomyces fragilis</name>
    <dbReference type="NCBI Taxonomy" id="67301"/>
    <lineage>
        <taxon>Bacteria</taxon>
        <taxon>Bacillati</taxon>
        <taxon>Actinomycetota</taxon>
        <taxon>Actinomycetes</taxon>
        <taxon>Kitasatosporales</taxon>
        <taxon>Streptomycetaceae</taxon>
        <taxon>Streptomyces</taxon>
    </lineage>
</organism>
<evidence type="ECO:0000313" key="3">
    <source>
        <dbReference type="EMBL" id="MEU3555120.1"/>
    </source>
</evidence>
<accession>A0ABV2YHB1</accession>
<dbReference type="PANTHER" id="PTHR46825:SF7">
    <property type="entry name" value="D-ALANYL-D-ALANINE CARBOXYPEPTIDASE"/>
    <property type="match status" value="1"/>
</dbReference>
<evidence type="ECO:0000259" key="2">
    <source>
        <dbReference type="Pfam" id="PF00144"/>
    </source>
</evidence>
<gene>
    <name evidence="3" type="ORF">AB0E65_13030</name>
</gene>
<dbReference type="Pfam" id="PF00144">
    <property type="entry name" value="Beta-lactamase"/>
    <property type="match status" value="1"/>
</dbReference>
<dbReference type="SUPFAM" id="SSF56601">
    <property type="entry name" value="beta-lactamase/transpeptidase-like"/>
    <property type="match status" value="1"/>
</dbReference>
<dbReference type="InterPro" id="IPR001466">
    <property type="entry name" value="Beta-lactam-related"/>
</dbReference>
<reference evidence="3 4" key="1">
    <citation type="submission" date="2024-06" db="EMBL/GenBank/DDBJ databases">
        <title>The Natural Products Discovery Center: Release of the First 8490 Sequenced Strains for Exploring Actinobacteria Biosynthetic Diversity.</title>
        <authorList>
            <person name="Kalkreuter E."/>
            <person name="Kautsar S.A."/>
            <person name="Yang D."/>
            <person name="Bader C.D."/>
            <person name="Teijaro C.N."/>
            <person name="Fluegel L."/>
            <person name="Davis C.M."/>
            <person name="Simpson J.R."/>
            <person name="Lauterbach L."/>
            <person name="Steele A.D."/>
            <person name="Gui C."/>
            <person name="Meng S."/>
            <person name="Li G."/>
            <person name="Viehrig K."/>
            <person name="Ye F."/>
            <person name="Su P."/>
            <person name="Kiefer A.F."/>
            <person name="Nichols A."/>
            <person name="Cepeda A.J."/>
            <person name="Yan W."/>
            <person name="Fan B."/>
            <person name="Jiang Y."/>
            <person name="Adhikari A."/>
            <person name="Zheng C.-J."/>
            <person name="Schuster L."/>
            <person name="Cowan T.M."/>
            <person name="Smanski M.J."/>
            <person name="Chevrette M.G."/>
            <person name="De Carvalho L.P.S."/>
            <person name="Shen B."/>
        </authorList>
    </citation>
    <scope>NUCLEOTIDE SEQUENCE [LARGE SCALE GENOMIC DNA]</scope>
    <source>
        <strain evidence="3 4">NPDC038104</strain>
    </source>
</reference>